<proteinExistence type="predicted"/>
<reference evidence="1" key="1">
    <citation type="journal article" date="2002" name="Environ. Microbiol.">
        <title>Complete sequence of the IncP-9 TOL plasmid pWW0 from Pseudomonas putida.</title>
        <authorList>
            <person name="Greated A."/>
            <person name="Lambertson L."/>
            <person name="Williams P.A."/>
            <person name="Thomas C.M."/>
        </authorList>
    </citation>
    <scope>NUCLEOTIDE SEQUENCE [LARGE SCALE GENOMIC DNA]</scope>
    <source>
        <plasmid evidence="1">pWW0</plasmid>
    </source>
</reference>
<geneLocation type="plasmid" evidence="1">
    <name>pWW0</name>
</geneLocation>
<name>Q8VMK2_PSEPU</name>
<dbReference type="AlphaFoldDB" id="Q8VMK2"/>
<accession>Q8VMK2</accession>
<keyword evidence="1" id="KW-0614">Plasmid</keyword>
<organism evidence="1">
    <name type="scientific">Pseudomonas putida</name>
    <name type="common">Arthrobacter siderocapsulatus</name>
    <dbReference type="NCBI Taxonomy" id="303"/>
    <lineage>
        <taxon>Bacteria</taxon>
        <taxon>Pseudomonadati</taxon>
        <taxon>Pseudomonadota</taxon>
        <taxon>Gammaproteobacteria</taxon>
        <taxon>Pseudomonadales</taxon>
        <taxon>Pseudomonadaceae</taxon>
        <taxon>Pseudomonas</taxon>
    </lineage>
</organism>
<dbReference type="EMBL" id="AJ344068">
    <property type="protein sequence ID" value="CAC86787.1"/>
    <property type="molecule type" value="Genomic_DNA"/>
</dbReference>
<sequence length="109" mass="12397">MLSAASTTDFDVTLDPSLERDAGCSACVTVFHFNFETHPFLAIPFETLQIFGIHRRCQCAGIQLDFHRDFFRKQQPLLNPAKYPGWIRTCGITQCKNYQDQCASSYPSN</sequence>
<evidence type="ECO:0000313" key="1">
    <source>
        <dbReference type="EMBL" id="CAC86787.1"/>
    </source>
</evidence>
<protein>
    <submittedName>
        <fullName evidence="1">Uncharacterized protein</fullName>
    </submittedName>
</protein>